<evidence type="ECO:0000256" key="1">
    <source>
        <dbReference type="ARBA" id="ARBA00007074"/>
    </source>
</evidence>
<evidence type="ECO:0000256" key="5">
    <source>
        <dbReference type="SAM" id="MobiDB-lite"/>
    </source>
</evidence>
<feature type="region of interest" description="Disordered" evidence="5">
    <location>
        <begin position="30"/>
        <end position="66"/>
    </location>
</feature>
<dbReference type="PANTHER" id="PTHR47359:SF3">
    <property type="entry name" value="NLP_P60 DOMAIN-CONTAINING PROTEIN-RELATED"/>
    <property type="match status" value="1"/>
</dbReference>
<evidence type="ECO:0000259" key="6">
    <source>
        <dbReference type="PROSITE" id="PS51935"/>
    </source>
</evidence>
<proteinExistence type="inferred from homology"/>
<comment type="caution">
    <text evidence="7">The sequence shown here is derived from an EMBL/GenBank/DDBJ whole genome shotgun (WGS) entry which is preliminary data.</text>
</comment>
<dbReference type="Proteomes" id="UP001220022">
    <property type="component" value="Unassembled WGS sequence"/>
</dbReference>
<evidence type="ECO:0000256" key="4">
    <source>
        <dbReference type="ARBA" id="ARBA00022807"/>
    </source>
</evidence>
<comment type="similarity">
    <text evidence="1">Belongs to the peptidase C40 family.</text>
</comment>
<keyword evidence="3" id="KW-0378">Hydrolase</keyword>
<dbReference type="Pfam" id="PF00877">
    <property type="entry name" value="NLPC_P60"/>
    <property type="match status" value="1"/>
</dbReference>
<evidence type="ECO:0000256" key="3">
    <source>
        <dbReference type="ARBA" id="ARBA00022801"/>
    </source>
</evidence>
<dbReference type="RefSeq" id="WP_275811119.1">
    <property type="nucleotide sequence ID" value="NZ_BAAANM010000061.1"/>
</dbReference>
<dbReference type="SUPFAM" id="SSF54001">
    <property type="entry name" value="Cysteine proteinases"/>
    <property type="match status" value="1"/>
</dbReference>
<reference evidence="7 8" key="1">
    <citation type="submission" date="2023-03" db="EMBL/GenBank/DDBJ databases">
        <title>Draft genome sequence of type strain Streptomyces ferralitis JCM 14344.</title>
        <authorList>
            <person name="Klaysubun C."/>
            <person name="Duangmal K."/>
        </authorList>
    </citation>
    <scope>NUCLEOTIDE SEQUENCE [LARGE SCALE GENOMIC DNA]</scope>
    <source>
        <strain evidence="7 8">JCM 14344</strain>
    </source>
</reference>
<dbReference type="InterPro" id="IPR000064">
    <property type="entry name" value="NLP_P60_dom"/>
</dbReference>
<keyword evidence="2" id="KW-0645">Protease</keyword>
<evidence type="ECO:0000313" key="8">
    <source>
        <dbReference type="Proteomes" id="UP001220022"/>
    </source>
</evidence>
<name>A0ABT5YWH2_9ACTN</name>
<organism evidence="7 8">
    <name type="scientific">Streptantibioticus ferralitis</name>
    <dbReference type="NCBI Taxonomy" id="236510"/>
    <lineage>
        <taxon>Bacteria</taxon>
        <taxon>Bacillati</taxon>
        <taxon>Actinomycetota</taxon>
        <taxon>Actinomycetes</taxon>
        <taxon>Kitasatosporales</taxon>
        <taxon>Streptomycetaceae</taxon>
        <taxon>Streptantibioticus</taxon>
    </lineage>
</organism>
<dbReference type="EMBL" id="JARHTQ010000004">
    <property type="protein sequence ID" value="MDF2255875.1"/>
    <property type="molecule type" value="Genomic_DNA"/>
</dbReference>
<dbReference type="InterPro" id="IPR051794">
    <property type="entry name" value="PG_Endopeptidase_C40"/>
</dbReference>
<gene>
    <name evidence="7" type="ORF">P2L57_09090</name>
</gene>
<feature type="compositionally biased region" description="Low complexity" evidence="5">
    <location>
        <begin position="43"/>
        <end position="55"/>
    </location>
</feature>
<evidence type="ECO:0000256" key="2">
    <source>
        <dbReference type="ARBA" id="ARBA00022670"/>
    </source>
</evidence>
<dbReference type="PANTHER" id="PTHR47359">
    <property type="entry name" value="PEPTIDOGLYCAN DL-ENDOPEPTIDASE CWLO"/>
    <property type="match status" value="1"/>
</dbReference>
<feature type="domain" description="NlpC/P60" evidence="6">
    <location>
        <begin position="1"/>
        <end position="104"/>
    </location>
</feature>
<dbReference type="InterPro" id="IPR038765">
    <property type="entry name" value="Papain-like_cys_pep_sf"/>
</dbReference>
<dbReference type="Gene3D" id="3.90.1720.10">
    <property type="entry name" value="endopeptidase domain like (from Nostoc punctiforme)"/>
    <property type="match status" value="1"/>
</dbReference>
<protein>
    <submittedName>
        <fullName evidence="7">NlpC/P60 family protein</fullName>
    </submittedName>
</protein>
<sequence length="104" mass="11112">MINKKFREPAAGDTGFDCSGLTQAAYQAAGITLPRTRPGPVQRGSPRPGRPAARTGRSRLLRHPDGGIHHVGLYIGNGQMIDAPRPHVPIRVETYRCSSSAGTP</sequence>
<accession>A0ABT5YWH2</accession>
<keyword evidence="4" id="KW-0788">Thiol protease</keyword>
<evidence type="ECO:0000313" key="7">
    <source>
        <dbReference type="EMBL" id="MDF2255875.1"/>
    </source>
</evidence>
<keyword evidence="8" id="KW-1185">Reference proteome</keyword>
<dbReference type="PROSITE" id="PS51935">
    <property type="entry name" value="NLPC_P60"/>
    <property type="match status" value="1"/>
</dbReference>